<dbReference type="AlphaFoldDB" id="A0A3B0JYC2"/>
<dbReference type="Proteomes" id="UP000268350">
    <property type="component" value="Unassembled WGS sequence"/>
</dbReference>
<dbReference type="EMBL" id="OUUW01000012">
    <property type="protein sequence ID" value="SPP87044.1"/>
    <property type="molecule type" value="Genomic_DNA"/>
</dbReference>
<gene>
    <name evidence="2" type="ORF">DGUA_6G009363</name>
</gene>
<accession>A0A3B0JYC2</accession>
<feature type="chain" id="PRO_5017215538" evidence="1">
    <location>
        <begin position="24"/>
        <end position="212"/>
    </location>
</feature>
<proteinExistence type="predicted"/>
<keyword evidence="1" id="KW-0732">Signal</keyword>
<protein>
    <submittedName>
        <fullName evidence="2">Blast:Extensin-1</fullName>
    </submittedName>
</protein>
<evidence type="ECO:0000313" key="2">
    <source>
        <dbReference type="EMBL" id="SPP87044.1"/>
    </source>
</evidence>
<dbReference type="OrthoDB" id="7872921at2759"/>
<evidence type="ECO:0000313" key="3">
    <source>
        <dbReference type="Proteomes" id="UP000268350"/>
    </source>
</evidence>
<feature type="signal peptide" evidence="1">
    <location>
        <begin position="1"/>
        <end position="23"/>
    </location>
</feature>
<keyword evidence="3" id="KW-1185">Reference proteome</keyword>
<reference evidence="3" key="1">
    <citation type="submission" date="2018-01" db="EMBL/GenBank/DDBJ databases">
        <authorList>
            <person name="Alioto T."/>
            <person name="Alioto T."/>
        </authorList>
    </citation>
    <scope>NUCLEOTIDE SEQUENCE [LARGE SCALE GENOMIC DNA]</scope>
</reference>
<sequence length="212" mass="21550">MVNISVLFGGLVLVCLGSAPASGSFFHGPPQPQAVGVPVGVPFPVPVPVPSPVPVPVAAPVAVPAPVAVSDTVTIPAAYGYSTEYSSAFHHSPPPVAHFKYAAAYAAPAPSIKYSLGAPVTTTTTTYSGFAAPPPPLQYAAHPVGASHYAAPPPSQFYSRFAPPPGYQLAAAWSPAFPGRYKLHFGAPPPSPAAVYGAAPPPQLSYSATQGW</sequence>
<dbReference type="OMA" id="FGSPPHH"/>
<name>A0A3B0JYC2_DROGU</name>
<organism evidence="2 3">
    <name type="scientific">Drosophila guanche</name>
    <name type="common">Fruit fly</name>
    <dbReference type="NCBI Taxonomy" id="7266"/>
    <lineage>
        <taxon>Eukaryota</taxon>
        <taxon>Metazoa</taxon>
        <taxon>Ecdysozoa</taxon>
        <taxon>Arthropoda</taxon>
        <taxon>Hexapoda</taxon>
        <taxon>Insecta</taxon>
        <taxon>Pterygota</taxon>
        <taxon>Neoptera</taxon>
        <taxon>Endopterygota</taxon>
        <taxon>Diptera</taxon>
        <taxon>Brachycera</taxon>
        <taxon>Muscomorpha</taxon>
        <taxon>Ephydroidea</taxon>
        <taxon>Drosophilidae</taxon>
        <taxon>Drosophila</taxon>
        <taxon>Sophophora</taxon>
    </lineage>
</organism>
<evidence type="ECO:0000256" key="1">
    <source>
        <dbReference type="SAM" id="SignalP"/>
    </source>
</evidence>